<evidence type="ECO:0000313" key="2">
    <source>
        <dbReference type="Proteomes" id="UP000886501"/>
    </source>
</evidence>
<name>A0ACB6ZUL0_THEGA</name>
<gene>
    <name evidence="1" type="ORF">BDM02DRAFT_3087350</name>
</gene>
<organism evidence="1 2">
    <name type="scientific">Thelephora ganbajun</name>
    <name type="common">Ganba fungus</name>
    <dbReference type="NCBI Taxonomy" id="370292"/>
    <lineage>
        <taxon>Eukaryota</taxon>
        <taxon>Fungi</taxon>
        <taxon>Dikarya</taxon>
        <taxon>Basidiomycota</taxon>
        <taxon>Agaricomycotina</taxon>
        <taxon>Agaricomycetes</taxon>
        <taxon>Thelephorales</taxon>
        <taxon>Thelephoraceae</taxon>
        <taxon>Thelephora</taxon>
    </lineage>
</organism>
<reference evidence="1" key="1">
    <citation type="submission" date="2019-10" db="EMBL/GenBank/DDBJ databases">
        <authorList>
            <consortium name="DOE Joint Genome Institute"/>
            <person name="Kuo A."/>
            <person name="Miyauchi S."/>
            <person name="Kiss E."/>
            <person name="Drula E."/>
            <person name="Kohler A."/>
            <person name="Sanchez-Garcia M."/>
            <person name="Andreopoulos B."/>
            <person name="Barry K.W."/>
            <person name="Bonito G."/>
            <person name="Buee M."/>
            <person name="Carver A."/>
            <person name="Chen C."/>
            <person name="Cichocki N."/>
            <person name="Clum A."/>
            <person name="Culley D."/>
            <person name="Crous P.W."/>
            <person name="Fauchery L."/>
            <person name="Girlanda M."/>
            <person name="Hayes R."/>
            <person name="Keri Z."/>
            <person name="Labutti K."/>
            <person name="Lipzen A."/>
            <person name="Lombard V."/>
            <person name="Magnuson J."/>
            <person name="Maillard F."/>
            <person name="Morin E."/>
            <person name="Murat C."/>
            <person name="Nolan M."/>
            <person name="Ohm R."/>
            <person name="Pangilinan J."/>
            <person name="Pereira M."/>
            <person name="Perotto S."/>
            <person name="Peter M."/>
            <person name="Riley R."/>
            <person name="Sitrit Y."/>
            <person name="Stielow B."/>
            <person name="Szollosi G."/>
            <person name="Zifcakova L."/>
            <person name="Stursova M."/>
            <person name="Spatafora J.W."/>
            <person name="Tedersoo L."/>
            <person name="Vaario L.-M."/>
            <person name="Yamada A."/>
            <person name="Yan M."/>
            <person name="Wang P."/>
            <person name="Xu J."/>
            <person name="Bruns T."/>
            <person name="Baldrian P."/>
            <person name="Vilgalys R."/>
            <person name="Henrissat B."/>
            <person name="Grigoriev I.V."/>
            <person name="Hibbett D."/>
            <person name="Nagy L.G."/>
            <person name="Martin F.M."/>
        </authorList>
    </citation>
    <scope>NUCLEOTIDE SEQUENCE</scope>
    <source>
        <strain evidence="1">P2</strain>
    </source>
</reference>
<proteinExistence type="predicted"/>
<sequence>MPRTKEPPETVTPSEVPLREKHELGVSQEDDRGIDTLVNRGPRQTGSGTVEEKKDDSTSDPDSSPTDSSDEFGWDKEEDNASTQIRNDHVVKAKRGRAAYLAFMKLARPLRVTLLCILGGGILITPLLIVHFLSRSNPVKKHVFAWSIWLTIIWVAGCLTYVVVDAFEWVFLGLVSLFGGKTESLQMQLELMIAVSAWVKFALDIVWAWVSLSVTRGIPEPPGAYWVYVNRAMQALFAAGTIILVEKVFLNFVSINFHRKALAERLAENKIGLEALDRLSNVHPASNKPVWKKKGHRHSSSGDLQKGHKSEHGSGSSSRSVTPENSGKKEKTRLGLRRKRKAVTSVIIDQVGEVIGQVALKDSRLHRRGEYGSLDSARKLAKKLFTPLSDVHPPRDYLIVEGQTSFANVGEIPIVDFMVLDFEPYFRTTADAHAAFVIFDKDGNANITKKEMREAVQRIYRERKALVASVKDTGSALAKLDAVLLSVTLIIIIFICLLIFNRVNTLSSLAPLATIILGFSFIFGHSAQVLFESLIFIFSTHVFDVGDLVMIGDNVMFVKEFGLFSTTFSRVDGQEIVAPNSLLANTKLVHNVRRSGSQWETTNLMISYDTPLSLVEQLRSRISQYISENSREWNNSAVWIDKMEFQNTIYLVVGLEHRRNWQDWGGRWERRNAFMKWFKGVLEELDITYTAPVQPILLPKGNPFLDVGSPGTRPSPFRGFSSDPASGMFHGANLARSPTQTMR</sequence>
<dbReference type="EMBL" id="MU117964">
    <property type="protein sequence ID" value="KAF9653327.1"/>
    <property type="molecule type" value="Genomic_DNA"/>
</dbReference>
<comment type="caution">
    <text evidence="1">The sequence shown here is derived from an EMBL/GenBank/DDBJ whole genome shotgun (WGS) entry which is preliminary data.</text>
</comment>
<evidence type="ECO:0000313" key="1">
    <source>
        <dbReference type="EMBL" id="KAF9653327.1"/>
    </source>
</evidence>
<keyword evidence="2" id="KW-1185">Reference proteome</keyword>
<protein>
    <submittedName>
        <fullName evidence="1">Uncharacterized protein</fullName>
    </submittedName>
</protein>
<dbReference type="Proteomes" id="UP000886501">
    <property type="component" value="Unassembled WGS sequence"/>
</dbReference>
<accession>A0ACB6ZUL0</accession>
<reference evidence="1" key="2">
    <citation type="journal article" date="2020" name="Nat. Commun.">
        <title>Large-scale genome sequencing of mycorrhizal fungi provides insights into the early evolution of symbiotic traits.</title>
        <authorList>
            <person name="Miyauchi S."/>
            <person name="Kiss E."/>
            <person name="Kuo A."/>
            <person name="Drula E."/>
            <person name="Kohler A."/>
            <person name="Sanchez-Garcia M."/>
            <person name="Morin E."/>
            <person name="Andreopoulos B."/>
            <person name="Barry K.W."/>
            <person name="Bonito G."/>
            <person name="Buee M."/>
            <person name="Carver A."/>
            <person name="Chen C."/>
            <person name="Cichocki N."/>
            <person name="Clum A."/>
            <person name="Culley D."/>
            <person name="Crous P.W."/>
            <person name="Fauchery L."/>
            <person name="Girlanda M."/>
            <person name="Hayes R.D."/>
            <person name="Keri Z."/>
            <person name="LaButti K."/>
            <person name="Lipzen A."/>
            <person name="Lombard V."/>
            <person name="Magnuson J."/>
            <person name="Maillard F."/>
            <person name="Murat C."/>
            <person name="Nolan M."/>
            <person name="Ohm R.A."/>
            <person name="Pangilinan J."/>
            <person name="Pereira M.F."/>
            <person name="Perotto S."/>
            <person name="Peter M."/>
            <person name="Pfister S."/>
            <person name="Riley R."/>
            <person name="Sitrit Y."/>
            <person name="Stielow J.B."/>
            <person name="Szollosi G."/>
            <person name="Zifcakova L."/>
            <person name="Stursova M."/>
            <person name="Spatafora J.W."/>
            <person name="Tedersoo L."/>
            <person name="Vaario L.M."/>
            <person name="Yamada A."/>
            <person name="Yan M."/>
            <person name="Wang P."/>
            <person name="Xu J."/>
            <person name="Bruns T."/>
            <person name="Baldrian P."/>
            <person name="Vilgalys R."/>
            <person name="Dunand C."/>
            <person name="Henrissat B."/>
            <person name="Grigoriev I.V."/>
            <person name="Hibbett D."/>
            <person name="Nagy L.G."/>
            <person name="Martin F.M."/>
        </authorList>
    </citation>
    <scope>NUCLEOTIDE SEQUENCE</scope>
    <source>
        <strain evidence="1">P2</strain>
    </source>
</reference>